<feature type="transmembrane region" description="Helical" evidence="1">
    <location>
        <begin position="16"/>
        <end position="35"/>
    </location>
</feature>
<reference evidence="2 3" key="1">
    <citation type="submission" date="2019-08" db="EMBL/GenBank/DDBJ databases">
        <title>Deep-cultivation of Planctomycetes and their phenomic and genomic characterization uncovers novel biology.</title>
        <authorList>
            <person name="Wiegand S."/>
            <person name="Jogler M."/>
            <person name="Boedeker C."/>
            <person name="Pinto D."/>
            <person name="Vollmers J."/>
            <person name="Rivas-Marin E."/>
            <person name="Kohn T."/>
            <person name="Peeters S.H."/>
            <person name="Heuer A."/>
            <person name="Rast P."/>
            <person name="Oberbeckmann S."/>
            <person name="Bunk B."/>
            <person name="Jeske O."/>
            <person name="Meyerdierks A."/>
            <person name="Storesund J.E."/>
            <person name="Kallscheuer N."/>
            <person name="Luecker S."/>
            <person name="Lage O.M."/>
            <person name="Pohl T."/>
            <person name="Merkel B.J."/>
            <person name="Hornburger P."/>
            <person name="Mueller R.-W."/>
            <person name="Bruemmer F."/>
            <person name="Labrenz M."/>
            <person name="Spormann A.M."/>
            <person name="Op den Camp H."/>
            <person name="Overmann J."/>
            <person name="Amann R."/>
            <person name="Jetten M.S.M."/>
            <person name="Mascher T."/>
            <person name="Medema M.H."/>
            <person name="Devos D.P."/>
            <person name="Kaster A.-K."/>
            <person name="Ovreas L."/>
            <person name="Rohde M."/>
            <person name="Galperin M.Y."/>
            <person name="Jogler C."/>
        </authorList>
    </citation>
    <scope>NUCLEOTIDE SEQUENCE [LARGE SCALE GENOMIC DNA]</scope>
    <source>
        <strain evidence="2 3">UC8</strain>
    </source>
</reference>
<feature type="transmembrane region" description="Helical" evidence="1">
    <location>
        <begin position="290"/>
        <end position="311"/>
    </location>
</feature>
<evidence type="ECO:0000256" key="1">
    <source>
        <dbReference type="SAM" id="Phobius"/>
    </source>
</evidence>
<dbReference type="RefSeq" id="WP_068135215.1">
    <property type="nucleotide sequence ID" value="NZ_CP042914.1"/>
</dbReference>
<dbReference type="EMBL" id="CP042914">
    <property type="protein sequence ID" value="QEG41578.1"/>
    <property type="molecule type" value="Genomic_DNA"/>
</dbReference>
<keyword evidence="1" id="KW-0472">Membrane</keyword>
<dbReference type="Proteomes" id="UP000325286">
    <property type="component" value="Chromosome"/>
</dbReference>
<feature type="transmembrane region" description="Helical" evidence="1">
    <location>
        <begin position="192"/>
        <end position="212"/>
    </location>
</feature>
<dbReference type="GO" id="GO:0005886">
    <property type="term" value="C:plasma membrane"/>
    <property type="evidence" value="ECO:0007669"/>
    <property type="project" value="UniProtKB-SubCell"/>
</dbReference>
<dbReference type="Pfam" id="PF12679">
    <property type="entry name" value="ABC2_membrane_2"/>
    <property type="match status" value="1"/>
</dbReference>
<feature type="transmembrane region" description="Helical" evidence="1">
    <location>
        <begin position="224"/>
        <end position="244"/>
    </location>
</feature>
<sequence>MIDRVLCKKYVGQSALLWWACAIALFAFSWTRVWVVSLLDMQQFTTVVEQFRDFEKFSPIAFDQLITYTGRVGATFDEPIIVVCIVVWCLARGSDVVSGELGRGTLEMLLAQPISRTRLLLSHAAVSSAGLLGLVLLVWLGMWIGIQVTQFEETIPPPTFRVPLLNIDIPLTQGEPETVTVWMSERVDAGCFAASIVSLFAFGFFLLGLSTLMSSWDRYRWRTIGVVIAFYVLQTVMFTLSKAAEPLAWLERFTFQTLYRPQQLTMMTLKEDGPGVWRLLPVEGELWGPMMYPLILVLLGSAAFAAAIWIFRRRDLPAPL</sequence>
<gene>
    <name evidence="2" type="ORF">UC8_36030</name>
</gene>
<protein>
    <submittedName>
        <fullName evidence="2">ABC-2 family transporter protein</fullName>
    </submittedName>
</protein>
<accession>A0A5B9QRC5</accession>
<feature type="transmembrane region" description="Helical" evidence="1">
    <location>
        <begin position="119"/>
        <end position="146"/>
    </location>
</feature>
<dbReference type="PANTHER" id="PTHR37305">
    <property type="entry name" value="INTEGRAL MEMBRANE PROTEIN-RELATED"/>
    <property type="match status" value="1"/>
</dbReference>
<dbReference type="PANTHER" id="PTHR37305:SF1">
    <property type="entry name" value="MEMBRANE PROTEIN"/>
    <property type="match status" value="1"/>
</dbReference>
<keyword evidence="3" id="KW-1185">Reference proteome</keyword>
<evidence type="ECO:0000313" key="3">
    <source>
        <dbReference type="Proteomes" id="UP000325286"/>
    </source>
</evidence>
<dbReference type="OrthoDB" id="266591at2"/>
<keyword evidence="1" id="KW-1133">Transmembrane helix</keyword>
<dbReference type="GO" id="GO:0140359">
    <property type="term" value="F:ABC-type transporter activity"/>
    <property type="evidence" value="ECO:0007669"/>
    <property type="project" value="InterPro"/>
</dbReference>
<dbReference type="KEGG" id="rul:UC8_36030"/>
<organism evidence="2 3">
    <name type="scientific">Roseimaritima ulvae</name>
    <dbReference type="NCBI Taxonomy" id="980254"/>
    <lineage>
        <taxon>Bacteria</taxon>
        <taxon>Pseudomonadati</taxon>
        <taxon>Planctomycetota</taxon>
        <taxon>Planctomycetia</taxon>
        <taxon>Pirellulales</taxon>
        <taxon>Pirellulaceae</taxon>
        <taxon>Roseimaritima</taxon>
    </lineage>
</organism>
<dbReference type="AlphaFoldDB" id="A0A5B9QRC5"/>
<proteinExistence type="predicted"/>
<name>A0A5B9QRC5_9BACT</name>
<evidence type="ECO:0000313" key="2">
    <source>
        <dbReference type="EMBL" id="QEG41578.1"/>
    </source>
</evidence>
<keyword evidence="1" id="KW-0812">Transmembrane</keyword>